<dbReference type="InterPro" id="IPR016186">
    <property type="entry name" value="C-type_lectin-like/link_sf"/>
</dbReference>
<evidence type="ECO:0000259" key="1">
    <source>
        <dbReference type="PROSITE" id="PS50280"/>
    </source>
</evidence>
<evidence type="ECO:0000313" key="3">
    <source>
        <dbReference type="Proteomes" id="UP000005408"/>
    </source>
</evidence>
<protein>
    <recommendedName>
        <fullName evidence="1">SET domain-containing protein</fullName>
    </recommendedName>
</protein>
<dbReference type="EnsemblMetazoa" id="G7296.2">
    <property type="protein sequence ID" value="G7296.2:cds"/>
    <property type="gene ID" value="G7296"/>
</dbReference>
<dbReference type="InterPro" id="IPR001214">
    <property type="entry name" value="SET_dom"/>
</dbReference>
<dbReference type="SUPFAM" id="SSF82199">
    <property type="entry name" value="SET domain"/>
    <property type="match status" value="1"/>
</dbReference>
<reference evidence="2" key="1">
    <citation type="submission" date="2022-08" db="UniProtKB">
        <authorList>
            <consortium name="EnsemblMetazoa"/>
        </authorList>
    </citation>
    <scope>IDENTIFICATION</scope>
    <source>
        <strain evidence="2">05x7-T-G4-1.051#20</strain>
    </source>
</reference>
<dbReference type="SMART" id="SM00317">
    <property type="entry name" value="SET"/>
    <property type="match status" value="1"/>
</dbReference>
<dbReference type="InterPro" id="IPR046341">
    <property type="entry name" value="SET_dom_sf"/>
</dbReference>
<feature type="domain" description="SET" evidence="1">
    <location>
        <begin position="219"/>
        <end position="330"/>
    </location>
</feature>
<dbReference type="AlphaFoldDB" id="A0A8W8NJB2"/>
<dbReference type="SUPFAM" id="SSF56436">
    <property type="entry name" value="C-type lectin-like"/>
    <property type="match status" value="1"/>
</dbReference>
<dbReference type="Gene3D" id="3.10.100.10">
    <property type="entry name" value="Mannose-Binding Protein A, subunit A"/>
    <property type="match status" value="1"/>
</dbReference>
<dbReference type="CDD" id="cd00037">
    <property type="entry name" value="CLECT"/>
    <property type="match status" value="1"/>
</dbReference>
<proteinExistence type="predicted"/>
<dbReference type="Gene3D" id="2.170.270.10">
    <property type="entry name" value="SET domain"/>
    <property type="match status" value="1"/>
</dbReference>
<dbReference type="PROSITE" id="PS50280">
    <property type="entry name" value="SET"/>
    <property type="match status" value="1"/>
</dbReference>
<organism evidence="2 3">
    <name type="scientific">Magallana gigas</name>
    <name type="common">Pacific oyster</name>
    <name type="synonym">Crassostrea gigas</name>
    <dbReference type="NCBI Taxonomy" id="29159"/>
    <lineage>
        <taxon>Eukaryota</taxon>
        <taxon>Metazoa</taxon>
        <taxon>Spiralia</taxon>
        <taxon>Lophotrochozoa</taxon>
        <taxon>Mollusca</taxon>
        <taxon>Bivalvia</taxon>
        <taxon>Autobranchia</taxon>
        <taxon>Pteriomorphia</taxon>
        <taxon>Ostreida</taxon>
        <taxon>Ostreoidea</taxon>
        <taxon>Ostreidae</taxon>
        <taxon>Magallana</taxon>
    </lineage>
</organism>
<dbReference type="InterPro" id="IPR016187">
    <property type="entry name" value="CTDL_fold"/>
</dbReference>
<sequence length="441" mass="50507">MCRYTGVAVPFTFSYNILDSVDDGPKTYKNLENMRGLCRVTRPVWERTHPGRVPRPVWERTHPCRVPCPVWERTALIYWFTALYLCATVHGLTDPCKPGFTRIGRWCFSIHTDPATRNDSVAICERLGGGMVVLDSAEKERALTSYIIENDLLTMTDQRLELFKDLDVIINGDDETEKFCKDFLQYGTKSKKYRHFTNNKIPVGSLPEDRANLTTPAGFKIALSSIPGAGMGAWSEIPLSKYTVLGSYEGLVRNDLNDKDPYSWVVDKLGANGSYVIDAMPLDCSNWLRYVNAPRNFQEENAQPVLCAGLVFYMTIKDVPPGTELMVWYGDNYGLHLNVSRVHPEHDLNATVVFRINVVHIKDSLGEVLAYDDGSPLTYENWLENITYTVVEKSFGLLLSYDLHKERWRWLPERNYNYFTEKEGLYLPFICEDWDSELPES</sequence>
<name>A0A8W8NJB2_MAGGI</name>
<keyword evidence="3" id="KW-1185">Reference proteome</keyword>
<dbReference type="Pfam" id="PF21549">
    <property type="entry name" value="PRDM2_PR"/>
    <property type="match status" value="1"/>
</dbReference>
<dbReference type="Proteomes" id="UP000005408">
    <property type="component" value="Unassembled WGS sequence"/>
</dbReference>
<evidence type="ECO:0000313" key="2">
    <source>
        <dbReference type="EnsemblMetazoa" id="G7296.2:cds"/>
    </source>
</evidence>
<accession>A0A8W8NJB2</accession>